<comment type="caution">
    <text evidence="2">The sequence shown here is derived from an EMBL/GenBank/DDBJ whole genome shotgun (WGS) entry which is preliminary data.</text>
</comment>
<proteinExistence type="predicted"/>
<evidence type="ECO:0000256" key="1">
    <source>
        <dbReference type="SAM" id="MobiDB-lite"/>
    </source>
</evidence>
<name>A0AAD6ZVE1_9AGAR</name>
<evidence type="ECO:0000313" key="3">
    <source>
        <dbReference type="Proteomes" id="UP001218218"/>
    </source>
</evidence>
<keyword evidence="3" id="KW-1185">Reference proteome</keyword>
<dbReference type="EMBL" id="JARIHO010000025">
    <property type="protein sequence ID" value="KAJ7342354.1"/>
    <property type="molecule type" value="Genomic_DNA"/>
</dbReference>
<feature type="region of interest" description="Disordered" evidence="1">
    <location>
        <begin position="245"/>
        <end position="303"/>
    </location>
</feature>
<protein>
    <submittedName>
        <fullName evidence="2">Uncharacterized protein</fullName>
    </submittedName>
</protein>
<evidence type="ECO:0000313" key="2">
    <source>
        <dbReference type="EMBL" id="KAJ7342354.1"/>
    </source>
</evidence>
<dbReference type="Proteomes" id="UP001218218">
    <property type="component" value="Unassembled WGS sequence"/>
</dbReference>
<sequence>MGPIQSLDNQIKIGGLWLRVRINLHSKSIQCSHSLALLNRCVTYLKPTVGPKRSDSPSSPLFLSFLSYPISFHSCPRGTSWALSSAGGILPLCFEDFALPTMNSRARRMYRLWIQTACVCWGRCPNSMPHSRAVPGRHTFLLIISKLGLDKTGWKNGTCELEYVCRWLKVPATDSATCTQPTKEELCDVSRTSRMFGNSRLDIMMGKTLIRRATAISWILIVNAKSLEAPWDHFRTGPTIIHQSWSDTQPLKHRTPDSIAPTEDHLYRQRQSTLNDEDTPGPAYTTDPQDQSRNEATNSSHNENFPLTAPMCFPLFSVHSADPDRTTTPPSGALTLVLNRQYHRTVGAEISPSSANTSTVTVTTIPGLSVFIVLGYFLLTRGFSSCPSAEKHKCTLAVIPAEIYRCGENILFCSSS</sequence>
<organism evidence="2 3">
    <name type="scientific">Mycena albidolilacea</name>
    <dbReference type="NCBI Taxonomy" id="1033008"/>
    <lineage>
        <taxon>Eukaryota</taxon>
        <taxon>Fungi</taxon>
        <taxon>Dikarya</taxon>
        <taxon>Basidiomycota</taxon>
        <taxon>Agaricomycotina</taxon>
        <taxon>Agaricomycetes</taxon>
        <taxon>Agaricomycetidae</taxon>
        <taxon>Agaricales</taxon>
        <taxon>Marasmiineae</taxon>
        <taxon>Mycenaceae</taxon>
        <taxon>Mycena</taxon>
    </lineage>
</organism>
<reference evidence="2" key="1">
    <citation type="submission" date="2023-03" db="EMBL/GenBank/DDBJ databases">
        <title>Massive genome expansion in bonnet fungi (Mycena s.s.) driven by repeated elements and novel gene families across ecological guilds.</title>
        <authorList>
            <consortium name="Lawrence Berkeley National Laboratory"/>
            <person name="Harder C.B."/>
            <person name="Miyauchi S."/>
            <person name="Viragh M."/>
            <person name="Kuo A."/>
            <person name="Thoen E."/>
            <person name="Andreopoulos B."/>
            <person name="Lu D."/>
            <person name="Skrede I."/>
            <person name="Drula E."/>
            <person name="Henrissat B."/>
            <person name="Morin E."/>
            <person name="Kohler A."/>
            <person name="Barry K."/>
            <person name="LaButti K."/>
            <person name="Morin E."/>
            <person name="Salamov A."/>
            <person name="Lipzen A."/>
            <person name="Mereny Z."/>
            <person name="Hegedus B."/>
            <person name="Baldrian P."/>
            <person name="Stursova M."/>
            <person name="Weitz H."/>
            <person name="Taylor A."/>
            <person name="Grigoriev I.V."/>
            <person name="Nagy L.G."/>
            <person name="Martin F."/>
            <person name="Kauserud H."/>
        </authorList>
    </citation>
    <scope>NUCLEOTIDE SEQUENCE</scope>
    <source>
        <strain evidence="2">CBHHK002</strain>
    </source>
</reference>
<accession>A0AAD6ZVE1</accession>
<gene>
    <name evidence="2" type="ORF">DFH08DRAFT_938325</name>
</gene>
<dbReference type="AlphaFoldDB" id="A0AAD6ZVE1"/>
<feature type="compositionally biased region" description="Polar residues" evidence="1">
    <location>
        <begin position="286"/>
        <end position="303"/>
    </location>
</feature>